<dbReference type="RefSeq" id="WP_180308308.1">
    <property type="nucleotide sequence ID" value="NZ_CP058952.1"/>
</dbReference>
<proteinExistence type="predicted"/>
<dbReference type="EMBL" id="CP058952">
    <property type="protein sequence ID" value="QLI81179.1"/>
    <property type="molecule type" value="Genomic_DNA"/>
</dbReference>
<gene>
    <name evidence="1" type="ORF">HZU75_06340</name>
</gene>
<evidence type="ECO:0000313" key="1">
    <source>
        <dbReference type="EMBL" id="QLI81179.1"/>
    </source>
</evidence>
<dbReference type="Proteomes" id="UP000510822">
    <property type="component" value="Chromosome"/>
</dbReference>
<dbReference type="AlphaFoldDB" id="A0A7D5V962"/>
<keyword evidence="2" id="KW-1185">Reference proteome</keyword>
<accession>A0A7D5V962</accession>
<sequence>MAIVYESEYKEIIDNGFDEVLELLPELIAFDDAAVLMVNGENHGIKSKKISIVWSSVEHEIDNRYHDRGEDYVEIMHHCNFMIYGELSKMVEDFYQRGITEVAKKSLDVSNLKSRFELMDWSEFYSKNL</sequence>
<dbReference type="KEGG" id="cfon:HZU75_06340"/>
<reference evidence="1 2" key="1">
    <citation type="journal article" date="2016" name="Int. J. Syst. Evol. Microbiol.">
        <title>Chitinibacter fontanus sp. nov., isolated from a spring.</title>
        <authorList>
            <person name="Sheu S.Y."/>
            <person name="Li Y.S."/>
            <person name="Young C.C."/>
            <person name="Chen W.M."/>
        </authorList>
    </citation>
    <scope>NUCLEOTIDE SEQUENCE [LARGE SCALE GENOMIC DNA]</scope>
    <source>
        <strain evidence="1 2">STM-7</strain>
    </source>
</reference>
<protein>
    <submittedName>
        <fullName evidence="1">Uncharacterized protein</fullName>
    </submittedName>
</protein>
<name>A0A7D5V962_9NEIS</name>
<evidence type="ECO:0000313" key="2">
    <source>
        <dbReference type="Proteomes" id="UP000510822"/>
    </source>
</evidence>
<organism evidence="1 2">
    <name type="scientific">Chitinibacter fontanus</name>
    <dbReference type="NCBI Taxonomy" id="1737446"/>
    <lineage>
        <taxon>Bacteria</taxon>
        <taxon>Pseudomonadati</taxon>
        <taxon>Pseudomonadota</taxon>
        <taxon>Betaproteobacteria</taxon>
        <taxon>Neisseriales</taxon>
        <taxon>Chitinibacteraceae</taxon>
        <taxon>Chitinibacter</taxon>
    </lineage>
</organism>